<evidence type="ECO:0000313" key="2">
    <source>
        <dbReference type="Proteomes" id="UP000318017"/>
    </source>
</evidence>
<dbReference type="InterPro" id="IPR006311">
    <property type="entry name" value="TAT_signal"/>
</dbReference>
<keyword evidence="2" id="KW-1185">Reference proteome</keyword>
<dbReference type="PROSITE" id="PS51318">
    <property type="entry name" value="TAT"/>
    <property type="match status" value="1"/>
</dbReference>
<proteinExistence type="predicted"/>
<dbReference type="AlphaFoldDB" id="A0A518GHR5"/>
<accession>A0A518GHR5</accession>
<dbReference type="KEGG" id="ahel:Q31a_64630"/>
<name>A0A518GHR5_9BACT</name>
<reference evidence="1 2" key="1">
    <citation type="submission" date="2019-02" db="EMBL/GenBank/DDBJ databases">
        <title>Deep-cultivation of Planctomycetes and their phenomic and genomic characterization uncovers novel biology.</title>
        <authorList>
            <person name="Wiegand S."/>
            <person name="Jogler M."/>
            <person name="Boedeker C."/>
            <person name="Pinto D."/>
            <person name="Vollmers J."/>
            <person name="Rivas-Marin E."/>
            <person name="Kohn T."/>
            <person name="Peeters S.H."/>
            <person name="Heuer A."/>
            <person name="Rast P."/>
            <person name="Oberbeckmann S."/>
            <person name="Bunk B."/>
            <person name="Jeske O."/>
            <person name="Meyerdierks A."/>
            <person name="Storesund J.E."/>
            <person name="Kallscheuer N."/>
            <person name="Luecker S."/>
            <person name="Lage O.M."/>
            <person name="Pohl T."/>
            <person name="Merkel B.J."/>
            <person name="Hornburger P."/>
            <person name="Mueller R.-W."/>
            <person name="Bruemmer F."/>
            <person name="Labrenz M."/>
            <person name="Spormann A.M."/>
            <person name="Op den Camp H."/>
            <person name="Overmann J."/>
            <person name="Amann R."/>
            <person name="Jetten M.S.M."/>
            <person name="Mascher T."/>
            <person name="Medema M.H."/>
            <person name="Devos D.P."/>
            <person name="Kaster A.-K."/>
            <person name="Ovreas L."/>
            <person name="Rohde M."/>
            <person name="Galperin M.Y."/>
            <person name="Jogler C."/>
        </authorList>
    </citation>
    <scope>NUCLEOTIDE SEQUENCE [LARGE SCALE GENOMIC DNA]</scope>
    <source>
        <strain evidence="1 2">Q31a</strain>
    </source>
</reference>
<sequence>MTSPRISRRTLLRGTSAALGLPMLNCMLPKTRLLGATPAAAKPPVRLAWVFFPNGTNPDSWEPKKTGADWELTPSLASLKEHKQDVSILSGLAQVNARSLGDGPGDHARSAAAFLTGAHPVKTSGADMRAGKSADQFAAEHYGRATRLASIELGTEAGRAAGSCDSGYACAYSNNISWRTSTQPMAKEVNPKLAFERLFGNGAVGTQTGKKELLFQRSILDIVAEDAADLQRSLGYQDRQKLDEYFTSVRDVEQRIDRMTEPLPFDVSAQRPDEKPEDIQEHIRLMYDLMVLAFKTDTTRISTFMLGNEGSGKSYPMIGVKEGHHQLSHHQNDPDKVSKIAAIDKFFADQFAYFLQKMKDTPEGDGNLLDNSLILYGGAIRDGNRHDHHDLPILLAGRGGGRVTPGLHRRFDSETPLNNLYLSMLDMVGVDIKEFGDSTGRLDLNSSVA</sequence>
<gene>
    <name evidence="1" type="ORF">Q31a_64630</name>
</gene>
<evidence type="ECO:0000313" key="1">
    <source>
        <dbReference type="EMBL" id="QDV28070.1"/>
    </source>
</evidence>
<dbReference type="Pfam" id="PF07586">
    <property type="entry name" value="HXXSHH"/>
    <property type="match status" value="1"/>
</dbReference>
<dbReference type="EMBL" id="CP036298">
    <property type="protein sequence ID" value="QDV28070.1"/>
    <property type="molecule type" value="Genomic_DNA"/>
</dbReference>
<dbReference type="OrthoDB" id="9146593at2"/>
<protein>
    <recommendedName>
        <fullName evidence="3">DUF1552 domain-containing protein</fullName>
    </recommendedName>
</protein>
<organism evidence="1 2">
    <name type="scientific">Aureliella helgolandensis</name>
    <dbReference type="NCBI Taxonomy" id="2527968"/>
    <lineage>
        <taxon>Bacteria</taxon>
        <taxon>Pseudomonadati</taxon>
        <taxon>Planctomycetota</taxon>
        <taxon>Planctomycetia</taxon>
        <taxon>Pirellulales</taxon>
        <taxon>Pirellulaceae</taxon>
        <taxon>Aureliella</taxon>
    </lineage>
</organism>
<dbReference type="Proteomes" id="UP000318017">
    <property type="component" value="Chromosome"/>
</dbReference>
<evidence type="ECO:0008006" key="3">
    <source>
        <dbReference type="Google" id="ProtNLM"/>
    </source>
</evidence>
<dbReference type="InterPro" id="IPR011447">
    <property type="entry name" value="DUF1552"/>
</dbReference>
<dbReference type="RefSeq" id="WP_145086448.1">
    <property type="nucleotide sequence ID" value="NZ_CP036298.1"/>
</dbReference>